<feature type="compositionally biased region" description="Basic residues" evidence="1">
    <location>
        <begin position="31"/>
        <end position="46"/>
    </location>
</feature>
<dbReference type="Proteomes" id="UP001153737">
    <property type="component" value="Chromosome 16"/>
</dbReference>
<name>A0A9P0GSM6_PHACE</name>
<dbReference type="Gene3D" id="3.40.50.790">
    <property type="match status" value="1"/>
</dbReference>
<feature type="compositionally biased region" description="Polar residues" evidence="1">
    <location>
        <begin position="17"/>
        <end position="26"/>
    </location>
</feature>
<dbReference type="InterPro" id="IPR028364">
    <property type="entry name" value="Ribosomal_uL1/biogenesis"/>
</dbReference>
<evidence type="ECO:0000313" key="2">
    <source>
        <dbReference type="EMBL" id="CAH1154651.1"/>
    </source>
</evidence>
<dbReference type="CDD" id="cd00403">
    <property type="entry name" value="Ribosomal_L1"/>
    <property type="match status" value="1"/>
</dbReference>
<organism evidence="2 3">
    <name type="scientific">Phaedon cochleariae</name>
    <name type="common">Mustard beetle</name>
    <dbReference type="NCBI Taxonomy" id="80249"/>
    <lineage>
        <taxon>Eukaryota</taxon>
        <taxon>Metazoa</taxon>
        <taxon>Ecdysozoa</taxon>
        <taxon>Arthropoda</taxon>
        <taxon>Hexapoda</taxon>
        <taxon>Insecta</taxon>
        <taxon>Pterygota</taxon>
        <taxon>Neoptera</taxon>
        <taxon>Endopterygota</taxon>
        <taxon>Coleoptera</taxon>
        <taxon>Polyphaga</taxon>
        <taxon>Cucujiformia</taxon>
        <taxon>Chrysomeloidea</taxon>
        <taxon>Chrysomelidae</taxon>
        <taxon>Chrysomelinae</taxon>
        <taxon>Chrysomelini</taxon>
        <taxon>Phaedon</taxon>
    </lineage>
</organism>
<dbReference type="EMBL" id="OU896722">
    <property type="protein sequence ID" value="CAH1154651.1"/>
    <property type="molecule type" value="Genomic_DNA"/>
</dbReference>
<dbReference type="AlphaFoldDB" id="A0A9P0GSM6"/>
<evidence type="ECO:0008006" key="4">
    <source>
        <dbReference type="Google" id="ProtNLM"/>
    </source>
</evidence>
<proteinExistence type="predicted"/>
<evidence type="ECO:0000313" key="3">
    <source>
        <dbReference type="Proteomes" id="UP001153737"/>
    </source>
</evidence>
<dbReference type="OrthoDB" id="10251727at2759"/>
<sequence>MAKIPKHLGKPRKSLTKKSPTSTITPLKSPKGIKKTPQKSVQKNRKKEFTAKNLDEYEDSSDNLKKRSSRSKKTGGNLIDNETGKSKNDSKRVVSSTKRDRSTSNDAIYFQQIVQSSVKNVLEKYEISLTDIKSAIEGVIKFHSENPKIKNQLFNERFPISITVNCTKIPRGHPKLYRVPLKNSLLTDSDDICLIASEVKGIGNKEHDKHVEHYEDLLAAKGVTNIKKIMTFHELRTEHETFEQKSRLVDLYDMFLVCGKISGKVVKKCGKIFYKKRKVPIPVKLQASKLKSHIDQSLSKSFFHLHLKGDSYNLQFGHSEMDTMKIMENFLSVIEFLDKNFPGGFDNIKGLFVYAPRSTSIPVFVSTKSAKEIGKVSTNTSKNPVKTCRGELTTLPDAEVIVKPSGQVFVKRTIARKIETSDEKITDEDIIQANKEDSENRDIVTKKNTKVKGTTSDSKVAKKRKPSKEISEDVKRKTKKQKINTDQGGKKAFKSKDDKKKKRKAGPIQ</sequence>
<accession>A0A9P0GSM6</accession>
<feature type="compositionally biased region" description="Basic residues" evidence="1">
    <location>
        <begin position="499"/>
        <end position="509"/>
    </location>
</feature>
<feature type="compositionally biased region" description="Basic residues" evidence="1">
    <location>
        <begin position="1"/>
        <end position="16"/>
    </location>
</feature>
<feature type="region of interest" description="Disordered" evidence="1">
    <location>
        <begin position="1"/>
        <end position="101"/>
    </location>
</feature>
<keyword evidence="3" id="KW-1185">Reference proteome</keyword>
<reference evidence="2" key="1">
    <citation type="submission" date="2022-01" db="EMBL/GenBank/DDBJ databases">
        <authorList>
            <person name="King R."/>
        </authorList>
    </citation>
    <scope>NUCLEOTIDE SEQUENCE</scope>
</reference>
<dbReference type="InterPro" id="IPR023674">
    <property type="entry name" value="Ribosomal_uL1-like"/>
</dbReference>
<evidence type="ECO:0000256" key="1">
    <source>
        <dbReference type="SAM" id="MobiDB-lite"/>
    </source>
</evidence>
<protein>
    <recommendedName>
        <fullName evidence="4">Ribosomal protein L1</fullName>
    </recommendedName>
</protein>
<dbReference type="Pfam" id="PF00687">
    <property type="entry name" value="Ribosomal_L1"/>
    <property type="match status" value="1"/>
</dbReference>
<dbReference type="InterPro" id="IPR016095">
    <property type="entry name" value="Ribosomal_uL1_3-a/b-sand"/>
</dbReference>
<feature type="region of interest" description="Disordered" evidence="1">
    <location>
        <begin position="441"/>
        <end position="509"/>
    </location>
</feature>
<reference evidence="2" key="2">
    <citation type="submission" date="2022-10" db="EMBL/GenBank/DDBJ databases">
        <authorList>
            <consortium name="ENA_rothamsted_submissions"/>
            <consortium name="culmorum"/>
            <person name="King R."/>
        </authorList>
    </citation>
    <scope>NUCLEOTIDE SEQUENCE</scope>
</reference>
<feature type="compositionally biased region" description="Basic and acidic residues" evidence="1">
    <location>
        <begin position="82"/>
        <end position="101"/>
    </location>
</feature>
<dbReference type="SUPFAM" id="SSF56808">
    <property type="entry name" value="Ribosomal protein L1"/>
    <property type="match status" value="1"/>
</dbReference>
<gene>
    <name evidence="2" type="ORF">PHAECO_LOCUS5179</name>
</gene>